<gene>
    <name evidence="1" type="ORF">C8P69_1279</name>
</gene>
<accession>A0A2T4YWC7</accession>
<keyword evidence="2" id="KW-1185">Reference proteome</keyword>
<sequence length="75" mass="7996">MAKAVPNQADTEPDGVIISEDDVDAAIAEAGGNPREAVRALLHDIAVLALDHARSVSSGYRRQRMFGSIDLLKLP</sequence>
<reference evidence="1 2" key="1">
    <citation type="submission" date="2018-04" db="EMBL/GenBank/DDBJ databases">
        <title>Genomic Encyclopedia of Archaeal and Bacterial Type Strains, Phase II (KMG-II): from individual species to whole genera.</title>
        <authorList>
            <person name="Goeker M."/>
        </authorList>
    </citation>
    <scope>NUCLEOTIDE SEQUENCE [LARGE SCALE GENOMIC DNA]</scope>
    <source>
        <strain evidence="1 2">DSM 25521</strain>
    </source>
</reference>
<protein>
    <submittedName>
        <fullName evidence="1">Uncharacterized protein</fullName>
    </submittedName>
</protein>
<dbReference type="EMBL" id="PZZL01000027">
    <property type="protein sequence ID" value="PTM48253.1"/>
    <property type="molecule type" value="Genomic_DNA"/>
</dbReference>
<dbReference type="AlphaFoldDB" id="A0A2T4YWC7"/>
<dbReference type="RefSeq" id="WP_245902203.1">
    <property type="nucleotide sequence ID" value="NZ_PZZL01000027.1"/>
</dbReference>
<evidence type="ECO:0000313" key="1">
    <source>
        <dbReference type="EMBL" id="PTM48253.1"/>
    </source>
</evidence>
<name>A0A2T4YWC7_9HYPH</name>
<proteinExistence type="predicted"/>
<organism evidence="1 2">
    <name type="scientific">Phreatobacter oligotrophus</name>
    <dbReference type="NCBI Taxonomy" id="1122261"/>
    <lineage>
        <taxon>Bacteria</taxon>
        <taxon>Pseudomonadati</taxon>
        <taxon>Pseudomonadota</taxon>
        <taxon>Alphaproteobacteria</taxon>
        <taxon>Hyphomicrobiales</taxon>
        <taxon>Phreatobacteraceae</taxon>
        <taxon>Phreatobacter</taxon>
    </lineage>
</organism>
<comment type="caution">
    <text evidence="1">The sequence shown here is derived from an EMBL/GenBank/DDBJ whole genome shotgun (WGS) entry which is preliminary data.</text>
</comment>
<dbReference type="Proteomes" id="UP000241808">
    <property type="component" value="Unassembled WGS sequence"/>
</dbReference>
<evidence type="ECO:0000313" key="2">
    <source>
        <dbReference type="Proteomes" id="UP000241808"/>
    </source>
</evidence>